<dbReference type="AlphaFoldDB" id="A0A848LA41"/>
<accession>A0A848LA41</accession>
<name>A0A848LA41_9BACT</name>
<evidence type="ECO:0000313" key="3">
    <source>
        <dbReference type="Proteomes" id="UP000518300"/>
    </source>
</evidence>
<dbReference type="RefSeq" id="WP_169342830.1">
    <property type="nucleotide sequence ID" value="NZ_JABBJJ010000004.1"/>
</dbReference>
<dbReference type="Proteomes" id="UP000518300">
    <property type="component" value="Unassembled WGS sequence"/>
</dbReference>
<feature type="region of interest" description="Disordered" evidence="1">
    <location>
        <begin position="151"/>
        <end position="171"/>
    </location>
</feature>
<protein>
    <submittedName>
        <fullName evidence="2">Uncharacterized protein</fullName>
    </submittedName>
</protein>
<comment type="caution">
    <text evidence="2">The sequence shown here is derived from an EMBL/GenBank/DDBJ whole genome shotgun (WGS) entry which is preliminary data.</text>
</comment>
<sequence length="295" mass="32412">MKPYLQKTFLQLGHGFQFSMAPPASLAASSNLASSDPWTVLGCVLARARQGDLGAVEVLPDMMARDDEALVWNACVQLLGFAGHPSLIFDTAKRFLSAPANPGVQWYISDMMLNGCSLRAVEPLLQLHEAATDRDARRHIEHCLSALLEEGHGEVDDGPEEHEVPDPDYPEPFTEYRTVLDRAGYVEKVRAVTARVAQGLASPAQPVTAGRLLDLRALVVRLYERIRSGAESDSRMEWERMCFEAFTGIDCSGFYADGRLQRPAAMAVLEGFLGSGGAARFKLGTRYFFAHPIEP</sequence>
<organism evidence="2 3">
    <name type="scientific">Pyxidicoccus fallax</name>
    <dbReference type="NCBI Taxonomy" id="394095"/>
    <lineage>
        <taxon>Bacteria</taxon>
        <taxon>Pseudomonadati</taxon>
        <taxon>Myxococcota</taxon>
        <taxon>Myxococcia</taxon>
        <taxon>Myxococcales</taxon>
        <taxon>Cystobacterineae</taxon>
        <taxon>Myxococcaceae</taxon>
        <taxon>Pyxidicoccus</taxon>
    </lineage>
</organism>
<proteinExistence type="predicted"/>
<reference evidence="2 3" key="1">
    <citation type="submission" date="2020-04" db="EMBL/GenBank/DDBJ databases">
        <title>Draft genome of Pyxidicoccus fallax type strain.</title>
        <authorList>
            <person name="Whitworth D.E."/>
        </authorList>
    </citation>
    <scope>NUCLEOTIDE SEQUENCE [LARGE SCALE GENOMIC DNA]</scope>
    <source>
        <strain evidence="2 3">DSM 14698</strain>
    </source>
</reference>
<feature type="compositionally biased region" description="Basic and acidic residues" evidence="1">
    <location>
        <begin position="151"/>
        <end position="165"/>
    </location>
</feature>
<dbReference type="EMBL" id="JABBJJ010000004">
    <property type="protein sequence ID" value="NMO13553.1"/>
    <property type="molecule type" value="Genomic_DNA"/>
</dbReference>
<gene>
    <name evidence="2" type="ORF">HG543_01570</name>
</gene>
<evidence type="ECO:0000256" key="1">
    <source>
        <dbReference type="SAM" id="MobiDB-lite"/>
    </source>
</evidence>
<evidence type="ECO:0000313" key="2">
    <source>
        <dbReference type="EMBL" id="NMO13553.1"/>
    </source>
</evidence>
<keyword evidence="3" id="KW-1185">Reference proteome</keyword>